<evidence type="ECO:0000313" key="12">
    <source>
        <dbReference type="EMBL" id="GJM63957.1"/>
    </source>
</evidence>
<proteinExistence type="inferred from homology"/>
<dbReference type="GO" id="GO:0009341">
    <property type="term" value="C:beta-galactosidase complex"/>
    <property type="evidence" value="ECO:0007669"/>
    <property type="project" value="InterPro"/>
</dbReference>
<evidence type="ECO:0000259" key="11">
    <source>
        <dbReference type="SMART" id="SM01038"/>
    </source>
</evidence>
<dbReference type="SMART" id="SM01038">
    <property type="entry name" value="Bgal_small_N"/>
    <property type="match status" value="1"/>
</dbReference>
<dbReference type="Pfam" id="PF02837">
    <property type="entry name" value="Glyco_hydro_2_N"/>
    <property type="match status" value="1"/>
</dbReference>
<dbReference type="InterPro" id="IPR004199">
    <property type="entry name" value="B-gal_small/dom_5"/>
</dbReference>
<evidence type="ECO:0000256" key="5">
    <source>
        <dbReference type="ARBA" id="ARBA00012756"/>
    </source>
</evidence>
<gene>
    <name evidence="12" type="primary">lacZ_1</name>
    <name evidence="12" type="ORF">PEDI_45090</name>
</gene>
<keyword evidence="13" id="KW-1185">Reference proteome</keyword>
<dbReference type="InterPro" id="IPR006102">
    <property type="entry name" value="Ig-like_GH2"/>
</dbReference>
<dbReference type="EMBL" id="BQKE01000003">
    <property type="protein sequence ID" value="GJM63957.1"/>
    <property type="molecule type" value="Genomic_DNA"/>
</dbReference>
<dbReference type="Proteomes" id="UP001310022">
    <property type="component" value="Unassembled WGS sequence"/>
</dbReference>
<evidence type="ECO:0000313" key="13">
    <source>
        <dbReference type="Proteomes" id="UP001310022"/>
    </source>
</evidence>
<dbReference type="Gene3D" id="3.20.20.80">
    <property type="entry name" value="Glycosidases"/>
    <property type="match status" value="1"/>
</dbReference>
<dbReference type="PANTHER" id="PTHR46323:SF2">
    <property type="entry name" value="BETA-GALACTOSIDASE"/>
    <property type="match status" value="1"/>
</dbReference>
<dbReference type="InterPro" id="IPR014718">
    <property type="entry name" value="GH-type_carb-bd"/>
</dbReference>
<comment type="subunit">
    <text evidence="4">Monomer.</text>
</comment>
<evidence type="ECO:0000256" key="6">
    <source>
        <dbReference type="ARBA" id="ARBA00022801"/>
    </source>
</evidence>
<evidence type="ECO:0000256" key="8">
    <source>
        <dbReference type="ARBA" id="ARBA00023295"/>
    </source>
</evidence>
<comment type="cofactor">
    <cofactor evidence="2">
        <name>Ca(2+)</name>
        <dbReference type="ChEBI" id="CHEBI:29108"/>
    </cofactor>
</comment>
<dbReference type="AlphaFoldDB" id="A0AAN5AMM4"/>
<dbReference type="InterPro" id="IPR036156">
    <property type="entry name" value="Beta-gal/glucu_dom_sf"/>
</dbReference>
<dbReference type="InterPro" id="IPR013783">
    <property type="entry name" value="Ig-like_fold"/>
</dbReference>
<comment type="similarity">
    <text evidence="3 10">Belongs to the glycosyl hydrolase 2 family.</text>
</comment>
<dbReference type="InterPro" id="IPR006101">
    <property type="entry name" value="Glyco_hydro_2"/>
</dbReference>
<evidence type="ECO:0000256" key="7">
    <source>
        <dbReference type="ARBA" id="ARBA00022837"/>
    </source>
</evidence>
<evidence type="ECO:0000256" key="10">
    <source>
        <dbReference type="RuleBase" id="RU361154"/>
    </source>
</evidence>
<keyword evidence="7" id="KW-0106">Calcium</keyword>
<dbReference type="SUPFAM" id="SSF51445">
    <property type="entry name" value="(Trans)glycosidases"/>
    <property type="match status" value="1"/>
</dbReference>
<dbReference type="SUPFAM" id="SSF74650">
    <property type="entry name" value="Galactose mutarotase-like"/>
    <property type="match status" value="1"/>
</dbReference>
<dbReference type="GO" id="GO:0005990">
    <property type="term" value="P:lactose catabolic process"/>
    <property type="evidence" value="ECO:0007669"/>
    <property type="project" value="TreeGrafter"/>
</dbReference>
<dbReference type="PANTHER" id="PTHR46323">
    <property type="entry name" value="BETA-GALACTOSIDASE"/>
    <property type="match status" value="1"/>
</dbReference>
<dbReference type="Pfam" id="PF02929">
    <property type="entry name" value="Bgal_small_N"/>
    <property type="match status" value="1"/>
</dbReference>
<keyword evidence="6 10" id="KW-0378">Hydrolase</keyword>
<dbReference type="InterPro" id="IPR023230">
    <property type="entry name" value="Glyco_hydro_2_CS"/>
</dbReference>
<dbReference type="PROSITE" id="PS00719">
    <property type="entry name" value="GLYCOSYL_HYDROL_F2_1"/>
    <property type="match status" value="1"/>
</dbReference>
<dbReference type="GO" id="GO:0030246">
    <property type="term" value="F:carbohydrate binding"/>
    <property type="evidence" value="ECO:0007669"/>
    <property type="project" value="InterPro"/>
</dbReference>
<name>A0AAN5AMM4_9BACT</name>
<keyword evidence="8 10" id="KW-0326">Glycosidase</keyword>
<dbReference type="GO" id="GO:0004565">
    <property type="term" value="F:beta-galactosidase activity"/>
    <property type="evidence" value="ECO:0007669"/>
    <property type="project" value="UniProtKB-EC"/>
</dbReference>
<dbReference type="Gene3D" id="2.70.98.10">
    <property type="match status" value="1"/>
</dbReference>
<dbReference type="SUPFAM" id="SSF49785">
    <property type="entry name" value="Galactose-binding domain-like"/>
    <property type="match status" value="1"/>
</dbReference>
<feature type="domain" description="Beta galactosidase small chain/" evidence="11">
    <location>
        <begin position="747"/>
        <end position="1026"/>
    </location>
</feature>
<dbReference type="Gene3D" id="2.60.40.10">
    <property type="entry name" value="Immunoglobulins"/>
    <property type="match status" value="1"/>
</dbReference>
<dbReference type="InterPro" id="IPR050347">
    <property type="entry name" value="Bact_Beta-galactosidase"/>
</dbReference>
<accession>A0AAN5AMM4</accession>
<dbReference type="Pfam" id="PF02836">
    <property type="entry name" value="Glyco_hydro_2_C"/>
    <property type="match status" value="1"/>
</dbReference>
<dbReference type="Gene3D" id="2.60.120.260">
    <property type="entry name" value="Galactose-binding domain-like"/>
    <property type="match status" value="1"/>
</dbReference>
<dbReference type="RefSeq" id="WP_338239047.1">
    <property type="nucleotide sequence ID" value="NZ_BQKE01000003.1"/>
</dbReference>
<evidence type="ECO:0000256" key="2">
    <source>
        <dbReference type="ARBA" id="ARBA00001913"/>
    </source>
</evidence>
<dbReference type="InterPro" id="IPR017853">
    <property type="entry name" value="GH"/>
</dbReference>
<evidence type="ECO:0000256" key="9">
    <source>
        <dbReference type="ARBA" id="ARBA00032230"/>
    </source>
</evidence>
<reference evidence="12 13" key="1">
    <citation type="submission" date="2021-12" db="EMBL/GenBank/DDBJ databases">
        <title>Genome sequencing of bacteria with rrn-lacking chromosome and rrn-plasmid.</title>
        <authorList>
            <person name="Anda M."/>
            <person name="Iwasaki W."/>
        </authorList>
    </citation>
    <scope>NUCLEOTIDE SEQUENCE [LARGE SCALE GENOMIC DNA]</scope>
    <source>
        <strain evidence="12 13">NBRC 15940</strain>
    </source>
</reference>
<evidence type="ECO:0000256" key="1">
    <source>
        <dbReference type="ARBA" id="ARBA00001412"/>
    </source>
</evidence>
<evidence type="ECO:0000256" key="3">
    <source>
        <dbReference type="ARBA" id="ARBA00007401"/>
    </source>
</evidence>
<dbReference type="SUPFAM" id="SSF49303">
    <property type="entry name" value="beta-Galactosidase/glucuronidase domain"/>
    <property type="match status" value="1"/>
</dbReference>
<evidence type="ECO:0000256" key="4">
    <source>
        <dbReference type="ARBA" id="ARBA00011245"/>
    </source>
</evidence>
<dbReference type="InterPro" id="IPR006103">
    <property type="entry name" value="Glyco_hydro_2_cat"/>
</dbReference>
<dbReference type="PRINTS" id="PR00132">
    <property type="entry name" value="GLHYDRLASE2"/>
</dbReference>
<dbReference type="Pfam" id="PF00703">
    <property type="entry name" value="Glyco_hydro_2"/>
    <property type="match status" value="1"/>
</dbReference>
<organism evidence="12 13">
    <name type="scientific">Persicobacter diffluens</name>
    <dbReference type="NCBI Taxonomy" id="981"/>
    <lineage>
        <taxon>Bacteria</taxon>
        <taxon>Pseudomonadati</taxon>
        <taxon>Bacteroidota</taxon>
        <taxon>Cytophagia</taxon>
        <taxon>Cytophagales</taxon>
        <taxon>Persicobacteraceae</taxon>
        <taxon>Persicobacter</taxon>
    </lineage>
</organism>
<dbReference type="InterPro" id="IPR011013">
    <property type="entry name" value="Gal_mutarotase_sf_dom"/>
</dbReference>
<comment type="catalytic activity">
    <reaction evidence="1 10">
        <text>Hydrolysis of terminal non-reducing beta-D-galactose residues in beta-D-galactosides.</text>
        <dbReference type="EC" id="3.2.1.23"/>
    </reaction>
</comment>
<sequence>MTTNLKDPGAVLEWCNAEIFDIGSLPAHTLYLPFLNQDQEFTAKNSPFYFCLNGNWDFLFLKNPLKVNKGHLFGTIDHKWHKIKVPSHWQMQGYGQPIYSNVHHPFPVDPPRVPSEGNECGVYRRTFEWTNTLPRKILHFAGVQSAFYVWLNEKFLGYRQDSMTPSEFDVSEIIKEGQNKLTVQVIRWSDGSYLEDQDCWRLSGIFRDVFIYSSPREYLWDCQLQTNLNLKKDRGILRLKGSVGGSGKCQLKVDLYAPDGQHILTDNISLISRRNRFKFKGKYKVPQVKSWNAESPNLYTLIYELNSEQGRFFYGEQLGFREVEIKAGQLLLNGKAIMIKGVNRHEFHPQKGRAIGEEDMRKDIAIIKAQNFNAVRCSHYPNQKRWYELCNQAGLYVMDEANIESHYLWQFENASPVKIPMWEAQILSRGERMFRRTKNHACVIFWSMGNESGDGPNLQKLYKLLKRLDASNRPVHYESKAIKDSLDILGGANLVEKFSRFFSAIWWGLSVTQYDINACMYPTIPHLKYLLFRDQKRPLIICEYAHAMGNSTGHLGEYWDLFRSHPQLQGGFIWDFMDQGLQPLGTAEGTYHYGGDFGEATHDGDFCLNGIVFPDYRLKPALEEIRYLQQAIRISLSGENITIENGFDFRAIEGLNIKMRLISAKGEYALPSISHNQLLPPQGQIVLALPGVGESEALGIKVFAMGQERLLGEEVMLLKSVSPLPERHLINRKEASLLLEEKEELVSIKGNNFEIHFSKASGSLSSWCVNQVEMLNAGPELSLWRAPTSNDIGSPHNPDPRIIWHEKRWRKLELNNLQKAFKRCRFGMDTDGSVYFHAFGHWKSRKASFAYHQRYRIFACGKVEVDFAVKTNSPWELNLPKVGSMMELPKDYHTINWYGHGPEENYVDRRRGSFLGHYEKSIPSMYTPYLVPQESGNRSGIQFCVLKRTDGPSLKIEGDDLQMSINEFGVQQLTEVTHHHLLEAHSCWYLNIDLKQNALGSESFIYNYLDKYLLKGRKFRFRYYMSAID</sequence>
<comment type="caution">
    <text evidence="12">The sequence shown here is derived from an EMBL/GenBank/DDBJ whole genome shotgun (WGS) entry which is preliminary data.</text>
</comment>
<protein>
    <recommendedName>
        <fullName evidence="5 10">Beta-galactosidase</fullName>
        <ecNumber evidence="5 10">3.2.1.23</ecNumber>
    </recommendedName>
    <alternativeName>
        <fullName evidence="9 10">Lactase</fullName>
    </alternativeName>
</protein>
<dbReference type="InterPro" id="IPR006104">
    <property type="entry name" value="Glyco_hydro_2_N"/>
</dbReference>
<dbReference type="EC" id="3.2.1.23" evidence="5 10"/>
<dbReference type="InterPro" id="IPR008979">
    <property type="entry name" value="Galactose-bd-like_sf"/>
</dbReference>